<feature type="region of interest" description="Disordered" evidence="1">
    <location>
        <begin position="85"/>
        <end position="124"/>
    </location>
</feature>
<evidence type="ECO:0000313" key="3">
    <source>
        <dbReference type="Proteomes" id="UP000826195"/>
    </source>
</evidence>
<protein>
    <submittedName>
        <fullName evidence="2">Uncharacterized protein</fullName>
    </submittedName>
</protein>
<name>A0AAV7J5I0_COTGL</name>
<organism evidence="2 3">
    <name type="scientific">Cotesia glomerata</name>
    <name type="common">Lepidopteran parasitic wasp</name>
    <name type="synonym">Apanteles glomeratus</name>
    <dbReference type="NCBI Taxonomy" id="32391"/>
    <lineage>
        <taxon>Eukaryota</taxon>
        <taxon>Metazoa</taxon>
        <taxon>Ecdysozoa</taxon>
        <taxon>Arthropoda</taxon>
        <taxon>Hexapoda</taxon>
        <taxon>Insecta</taxon>
        <taxon>Pterygota</taxon>
        <taxon>Neoptera</taxon>
        <taxon>Endopterygota</taxon>
        <taxon>Hymenoptera</taxon>
        <taxon>Apocrita</taxon>
        <taxon>Ichneumonoidea</taxon>
        <taxon>Braconidae</taxon>
        <taxon>Microgastrinae</taxon>
        <taxon>Cotesia</taxon>
    </lineage>
</organism>
<gene>
    <name evidence="2" type="ORF">KQX54_019812</name>
</gene>
<comment type="caution">
    <text evidence="2">The sequence shown here is derived from an EMBL/GenBank/DDBJ whole genome shotgun (WGS) entry which is preliminary data.</text>
</comment>
<feature type="non-terminal residue" evidence="2">
    <location>
        <position position="214"/>
    </location>
</feature>
<accession>A0AAV7J5I0</accession>
<sequence length="214" mass="24572">MFITLYQAYENPSISGYTSELHLLFNRALPSRVQITQERGNTLEKALNKIGREDIVKKCIFNVELVTDDVEKAVARVRLDQPGFDSLKEELGPSRDSSLRRDGTLASQKHDFDEPDRMKDSESVEDLSNLGNVQQKHTKQQHITITNGTVFNGTSTPIKDKYASEEKDLTDDMAEFLEHKYYVTDTMTKKSRDEVDDDRKNRQRVIEDANRLVT</sequence>
<feature type="compositionally biased region" description="Basic and acidic residues" evidence="1">
    <location>
        <begin position="86"/>
        <end position="122"/>
    </location>
</feature>
<evidence type="ECO:0000256" key="1">
    <source>
        <dbReference type="SAM" id="MobiDB-lite"/>
    </source>
</evidence>
<dbReference type="Proteomes" id="UP000826195">
    <property type="component" value="Unassembled WGS sequence"/>
</dbReference>
<evidence type="ECO:0000313" key="2">
    <source>
        <dbReference type="EMBL" id="KAH0568240.1"/>
    </source>
</evidence>
<dbReference type="AlphaFoldDB" id="A0AAV7J5I0"/>
<reference evidence="2 3" key="1">
    <citation type="journal article" date="2021" name="J. Hered.">
        <title>A chromosome-level genome assembly of the parasitoid wasp, Cotesia glomerata (Hymenoptera: Braconidae).</title>
        <authorList>
            <person name="Pinto B.J."/>
            <person name="Weis J.J."/>
            <person name="Gamble T."/>
            <person name="Ode P.J."/>
            <person name="Paul R."/>
            <person name="Zaspel J.M."/>
        </authorList>
    </citation>
    <scope>NUCLEOTIDE SEQUENCE [LARGE SCALE GENOMIC DNA]</scope>
    <source>
        <strain evidence="2">CgM1</strain>
    </source>
</reference>
<feature type="region of interest" description="Disordered" evidence="1">
    <location>
        <begin position="189"/>
        <end position="214"/>
    </location>
</feature>
<dbReference type="EMBL" id="JAHXZJ010000001">
    <property type="protein sequence ID" value="KAH0568240.1"/>
    <property type="molecule type" value="Genomic_DNA"/>
</dbReference>
<keyword evidence="3" id="KW-1185">Reference proteome</keyword>
<proteinExistence type="predicted"/>